<dbReference type="PANTHER" id="PTHR43792">
    <property type="entry name" value="GNAT FAMILY, PUTATIVE (AFU_ORTHOLOGUE AFUA_3G00765)-RELATED-RELATED"/>
    <property type="match status" value="1"/>
</dbReference>
<comment type="caution">
    <text evidence="2">The sequence shown here is derived from an EMBL/GenBank/DDBJ whole genome shotgun (WGS) entry which is preliminary data.</text>
</comment>
<evidence type="ECO:0000313" key="2">
    <source>
        <dbReference type="EMBL" id="MBB2997391.1"/>
    </source>
</evidence>
<feature type="domain" description="N-acetyltransferase" evidence="1">
    <location>
        <begin position="10"/>
        <end position="182"/>
    </location>
</feature>
<accession>A0A839QZJ0</accession>
<sequence length="192" mass="21026">MEILLQTRSIALRQFTAEDAGLLYDLDADPDVMRFITGGPATPLAQIRSEVLPAFLAYHRAGPDFGFWAAQEPIAGTFMGWFHLRAEHGTPDTEPGLGYRLRPEFWGRGLATEGSRALIGHAFSVASVPVTRVVAQTLAVHDASRRVMEKAGMVLVRRFTADWPVRLEGDEFGDVEYAITRATWLAAGSPAA</sequence>
<dbReference type="AlphaFoldDB" id="A0A839QZJ0"/>
<dbReference type="InterPro" id="IPR000182">
    <property type="entry name" value="GNAT_dom"/>
</dbReference>
<keyword evidence="3" id="KW-1185">Reference proteome</keyword>
<dbReference type="Proteomes" id="UP000523000">
    <property type="component" value="Unassembled WGS sequence"/>
</dbReference>
<reference evidence="2 3" key="1">
    <citation type="submission" date="2020-08" db="EMBL/GenBank/DDBJ databases">
        <title>Sequencing the genomes of 1000 actinobacteria strains.</title>
        <authorList>
            <person name="Klenk H.-P."/>
        </authorList>
    </citation>
    <scope>NUCLEOTIDE SEQUENCE [LARGE SCALE GENOMIC DNA]</scope>
    <source>
        <strain evidence="2 3">DSM 22826</strain>
    </source>
</reference>
<name>A0A839QZJ0_9MICC</name>
<evidence type="ECO:0000259" key="1">
    <source>
        <dbReference type="PROSITE" id="PS51186"/>
    </source>
</evidence>
<gene>
    <name evidence="2" type="ORF">E9229_003638</name>
</gene>
<protein>
    <submittedName>
        <fullName evidence="2">RimJ/RimL family protein N-acetyltransferase</fullName>
    </submittedName>
</protein>
<dbReference type="PROSITE" id="PS51186">
    <property type="entry name" value="GNAT"/>
    <property type="match status" value="1"/>
</dbReference>
<dbReference type="InterPro" id="IPR051531">
    <property type="entry name" value="N-acetyltransferase"/>
</dbReference>
<keyword evidence="2" id="KW-0808">Transferase</keyword>
<evidence type="ECO:0000313" key="3">
    <source>
        <dbReference type="Proteomes" id="UP000523000"/>
    </source>
</evidence>
<dbReference type="InterPro" id="IPR016181">
    <property type="entry name" value="Acyl_CoA_acyltransferase"/>
</dbReference>
<dbReference type="Pfam" id="PF13302">
    <property type="entry name" value="Acetyltransf_3"/>
    <property type="match status" value="1"/>
</dbReference>
<dbReference type="Gene3D" id="3.40.630.30">
    <property type="match status" value="1"/>
</dbReference>
<dbReference type="SUPFAM" id="SSF55729">
    <property type="entry name" value="Acyl-CoA N-acyltransferases (Nat)"/>
    <property type="match status" value="1"/>
</dbReference>
<dbReference type="GO" id="GO:0016747">
    <property type="term" value="F:acyltransferase activity, transferring groups other than amino-acyl groups"/>
    <property type="evidence" value="ECO:0007669"/>
    <property type="project" value="InterPro"/>
</dbReference>
<dbReference type="EMBL" id="JACHVS010000002">
    <property type="protein sequence ID" value="MBB2997391.1"/>
    <property type="molecule type" value="Genomic_DNA"/>
</dbReference>
<proteinExistence type="predicted"/>
<organism evidence="2 3">
    <name type="scientific">Paeniglutamicibacter cryotolerans</name>
    <dbReference type="NCBI Taxonomy" id="670079"/>
    <lineage>
        <taxon>Bacteria</taxon>
        <taxon>Bacillati</taxon>
        <taxon>Actinomycetota</taxon>
        <taxon>Actinomycetes</taxon>
        <taxon>Micrococcales</taxon>
        <taxon>Micrococcaceae</taxon>
        <taxon>Paeniglutamicibacter</taxon>
    </lineage>
</organism>
<dbReference type="RefSeq" id="WP_183512938.1">
    <property type="nucleotide sequence ID" value="NZ_BAABGK010000018.1"/>
</dbReference>
<dbReference type="PANTHER" id="PTHR43792:SF16">
    <property type="entry name" value="N-ACETYLTRANSFERASE DOMAIN-CONTAINING PROTEIN"/>
    <property type="match status" value="1"/>
</dbReference>